<feature type="compositionally biased region" description="Basic and acidic residues" evidence="1">
    <location>
        <begin position="1"/>
        <end position="11"/>
    </location>
</feature>
<comment type="caution">
    <text evidence="2">The sequence shown here is derived from an EMBL/GenBank/DDBJ whole genome shotgun (WGS) entry which is preliminary data.</text>
</comment>
<evidence type="ECO:0000313" key="2">
    <source>
        <dbReference type="EMBL" id="KAK4133574.1"/>
    </source>
</evidence>
<reference evidence="2" key="1">
    <citation type="journal article" date="2023" name="Mol. Phylogenet. Evol.">
        <title>Genome-scale phylogeny and comparative genomics of the fungal order Sordariales.</title>
        <authorList>
            <person name="Hensen N."/>
            <person name="Bonometti L."/>
            <person name="Westerberg I."/>
            <person name="Brannstrom I.O."/>
            <person name="Guillou S."/>
            <person name="Cros-Aarteil S."/>
            <person name="Calhoun S."/>
            <person name="Haridas S."/>
            <person name="Kuo A."/>
            <person name="Mondo S."/>
            <person name="Pangilinan J."/>
            <person name="Riley R."/>
            <person name="LaButti K."/>
            <person name="Andreopoulos B."/>
            <person name="Lipzen A."/>
            <person name="Chen C."/>
            <person name="Yan M."/>
            <person name="Daum C."/>
            <person name="Ng V."/>
            <person name="Clum A."/>
            <person name="Steindorff A."/>
            <person name="Ohm R.A."/>
            <person name="Martin F."/>
            <person name="Silar P."/>
            <person name="Natvig D.O."/>
            <person name="Lalanne C."/>
            <person name="Gautier V."/>
            <person name="Ament-Velasquez S.L."/>
            <person name="Kruys A."/>
            <person name="Hutchinson M.I."/>
            <person name="Powell A.J."/>
            <person name="Barry K."/>
            <person name="Miller A.N."/>
            <person name="Grigoriev I.V."/>
            <person name="Debuchy R."/>
            <person name="Gladieux P."/>
            <person name="Hiltunen Thoren M."/>
            <person name="Johannesson H."/>
        </authorList>
    </citation>
    <scope>NUCLEOTIDE SEQUENCE</scope>
    <source>
        <strain evidence="2">CBS 123565</strain>
    </source>
</reference>
<feature type="compositionally biased region" description="Basic and acidic residues" evidence="1">
    <location>
        <begin position="29"/>
        <end position="40"/>
    </location>
</feature>
<evidence type="ECO:0000256" key="1">
    <source>
        <dbReference type="SAM" id="MobiDB-lite"/>
    </source>
</evidence>
<keyword evidence="3" id="KW-1185">Reference proteome</keyword>
<gene>
    <name evidence="2" type="ORF">BT67DRAFT_442990</name>
</gene>
<dbReference type="Proteomes" id="UP001304895">
    <property type="component" value="Unassembled WGS sequence"/>
</dbReference>
<accession>A0AAN6UIY7</accession>
<organism evidence="2 3">
    <name type="scientific">Trichocladium antarcticum</name>
    <dbReference type="NCBI Taxonomy" id="1450529"/>
    <lineage>
        <taxon>Eukaryota</taxon>
        <taxon>Fungi</taxon>
        <taxon>Dikarya</taxon>
        <taxon>Ascomycota</taxon>
        <taxon>Pezizomycotina</taxon>
        <taxon>Sordariomycetes</taxon>
        <taxon>Sordariomycetidae</taxon>
        <taxon>Sordariales</taxon>
        <taxon>Chaetomiaceae</taxon>
        <taxon>Trichocladium</taxon>
    </lineage>
</organism>
<sequence length="95" mass="10446">MSEGKQRRMPGEEGGDVGDASRSAGSQDKPVHVYEHHLNRVEESVVRQWDKDPREAAERATLRVEKPDILLEMQGDMSDQGRMAAEARAQGSGGS</sequence>
<dbReference type="AlphaFoldDB" id="A0AAN6UIY7"/>
<feature type="region of interest" description="Disordered" evidence="1">
    <location>
        <begin position="1"/>
        <end position="40"/>
    </location>
</feature>
<proteinExistence type="predicted"/>
<dbReference type="EMBL" id="MU853412">
    <property type="protein sequence ID" value="KAK4133574.1"/>
    <property type="molecule type" value="Genomic_DNA"/>
</dbReference>
<feature type="region of interest" description="Disordered" evidence="1">
    <location>
        <begin position="75"/>
        <end position="95"/>
    </location>
</feature>
<evidence type="ECO:0000313" key="3">
    <source>
        <dbReference type="Proteomes" id="UP001304895"/>
    </source>
</evidence>
<reference evidence="2" key="2">
    <citation type="submission" date="2023-05" db="EMBL/GenBank/DDBJ databases">
        <authorList>
            <consortium name="Lawrence Berkeley National Laboratory"/>
            <person name="Steindorff A."/>
            <person name="Hensen N."/>
            <person name="Bonometti L."/>
            <person name="Westerberg I."/>
            <person name="Brannstrom I.O."/>
            <person name="Guillou S."/>
            <person name="Cros-Aarteil S."/>
            <person name="Calhoun S."/>
            <person name="Haridas S."/>
            <person name="Kuo A."/>
            <person name="Mondo S."/>
            <person name="Pangilinan J."/>
            <person name="Riley R."/>
            <person name="Labutti K."/>
            <person name="Andreopoulos B."/>
            <person name="Lipzen A."/>
            <person name="Chen C."/>
            <person name="Yanf M."/>
            <person name="Daum C."/>
            <person name="Ng V."/>
            <person name="Clum A."/>
            <person name="Ohm R."/>
            <person name="Martin F."/>
            <person name="Silar P."/>
            <person name="Natvig D."/>
            <person name="Lalanne C."/>
            <person name="Gautier V."/>
            <person name="Ament-Velasquez S.L."/>
            <person name="Kruys A."/>
            <person name="Hutchinson M.I."/>
            <person name="Powell A.J."/>
            <person name="Barry K."/>
            <person name="Miller A.N."/>
            <person name="Grigoriev I.V."/>
            <person name="Debuchy R."/>
            <person name="Gladieux P."/>
            <person name="Thoren M.H."/>
            <person name="Johannesson H."/>
        </authorList>
    </citation>
    <scope>NUCLEOTIDE SEQUENCE</scope>
    <source>
        <strain evidence="2">CBS 123565</strain>
    </source>
</reference>
<protein>
    <submittedName>
        <fullName evidence="2">Uncharacterized protein</fullName>
    </submittedName>
</protein>
<name>A0AAN6UIY7_9PEZI</name>